<feature type="transmembrane region" description="Helical" evidence="1">
    <location>
        <begin position="372"/>
        <end position="396"/>
    </location>
</feature>
<name>A0A6J5DZ77_9BURK</name>
<protein>
    <submittedName>
        <fullName evidence="2">Membrane protein</fullName>
    </submittedName>
</protein>
<dbReference type="Proteomes" id="UP000494330">
    <property type="component" value="Unassembled WGS sequence"/>
</dbReference>
<feature type="transmembrane region" description="Helical" evidence="1">
    <location>
        <begin position="12"/>
        <end position="36"/>
    </location>
</feature>
<dbReference type="RefSeq" id="WP_034198733.1">
    <property type="nucleotide sequence ID" value="NZ_CABVQD010000006.1"/>
</dbReference>
<feature type="transmembrane region" description="Helical" evidence="1">
    <location>
        <begin position="195"/>
        <end position="214"/>
    </location>
</feature>
<feature type="transmembrane region" description="Helical" evidence="1">
    <location>
        <begin position="171"/>
        <end position="189"/>
    </location>
</feature>
<keyword evidence="1" id="KW-0812">Transmembrane</keyword>
<feature type="transmembrane region" description="Helical" evidence="1">
    <location>
        <begin position="464"/>
        <end position="483"/>
    </location>
</feature>
<feature type="transmembrane region" description="Helical" evidence="1">
    <location>
        <begin position="132"/>
        <end position="151"/>
    </location>
</feature>
<organism evidence="2 3">
    <name type="scientific">Burkholderia paludis</name>
    <dbReference type="NCBI Taxonomy" id="1506587"/>
    <lineage>
        <taxon>Bacteria</taxon>
        <taxon>Pseudomonadati</taxon>
        <taxon>Pseudomonadota</taxon>
        <taxon>Betaproteobacteria</taxon>
        <taxon>Burkholderiales</taxon>
        <taxon>Burkholderiaceae</taxon>
        <taxon>Burkholderia</taxon>
        <taxon>Burkholderia cepacia complex</taxon>
    </lineage>
</organism>
<dbReference type="AlphaFoldDB" id="A0A6J5DZ77"/>
<feature type="transmembrane region" description="Helical" evidence="1">
    <location>
        <begin position="440"/>
        <end position="458"/>
    </location>
</feature>
<evidence type="ECO:0000256" key="1">
    <source>
        <dbReference type="SAM" id="Phobius"/>
    </source>
</evidence>
<keyword evidence="1" id="KW-0472">Membrane</keyword>
<feature type="transmembrane region" description="Helical" evidence="1">
    <location>
        <begin position="408"/>
        <end position="428"/>
    </location>
</feature>
<dbReference type="InterPro" id="IPR005625">
    <property type="entry name" value="PepSY-ass_TM"/>
</dbReference>
<feature type="transmembrane region" description="Helical" evidence="1">
    <location>
        <begin position="311"/>
        <end position="330"/>
    </location>
</feature>
<evidence type="ECO:0000313" key="3">
    <source>
        <dbReference type="Proteomes" id="UP000494330"/>
    </source>
</evidence>
<evidence type="ECO:0000313" key="2">
    <source>
        <dbReference type="EMBL" id="VWB54826.1"/>
    </source>
</evidence>
<proteinExistence type="predicted"/>
<sequence>MDTASRSRWRALHRGAGALFGVVLFVVLFSGTWSLATDSMQGWWRPPPVAVARPALPLDALVARAAALGVSLRDVRIVLPRPDDPAIRFCDARQTCTLALDPATGAPLADGGRAAVLVTLHKTLFAGFPGRIFVSLWGIVLLVLIVAGVIVHRRRWPDAARIRRGSGLRVALFDLHAWIGLWGTPWLVLFALTGALSGLGALGTVALAGVAYPGQPQRAFAELLGGPPPAAAGGAWRGQPDLDALLRRDAARMPDFRREAVTLHRWGDANARVEIAGTTAGLPSTAVFERHLYRAADGQWLADATSRGRGFWLRTFIAVQPLHFAQYGWAGAGGGVLRVLHFLMGLAACVLCATGLHLWIERRRAQRDRAAGVLAAVAVGACGGLVLAGGVLLLAGRALPDGARADHAVAMLFWAVWGGTLVLSAGLADRAALVRTLMRASGLAYALAGAVHCAIALLGAREPVYWPIDAALVAFGAVLLRAASRPRRDAMRPARMPAGAEPF</sequence>
<dbReference type="PANTHER" id="PTHR34219:SF4">
    <property type="entry name" value="PEPSY DOMAIN-CONTAINING PROTEIN"/>
    <property type="match status" value="1"/>
</dbReference>
<accession>A0A6J5DZ77</accession>
<keyword evidence="3" id="KW-1185">Reference proteome</keyword>
<dbReference type="EMBL" id="CABVQD010000006">
    <property type="protein sequence ID" value="VWB54826.1"/>
    <property type="molecule type" value="Genomic_DNA"/>
</dbReference>
<feature type="transmembrane region" description="Helical" evidence="1">
    <location>
        <begin position="336"/>
        <end position="360"/>
    </location>
</feature>
<gene>
    <name evidence="2" type="ORF">BPA30113_02392</name>
</gene>
<keyword evidence="1" id="KW-1133">Transmembrane helix</keyword>
<dbReference type="PANTHER" id="PTHR34219">
    <property type="entry name" value="IRON-REGULATED INNER MEMBRANE PROTEIN-RELATED"/>
    <property type="match status" value="1"/>
</dbReference>
<dbReference type="Pfam" id="PF03929">
    <property type="entry name" value="PepSY_TM"/>
    <property type="match status" value="1"/>
</dbReference>
<reference evidence="2 3" key="1">
    <citation type="submission" date="2019-09" db="EMBL/GenBank/DDBJ databases">
        <authorList>
            <person name="Depoorter E."/>
        </authorList>
    </citation>
    <scope>NUCLEOTIDE SEQUENCE [LARGE SCALE GENOMIC DNA]</scope>
    <source>
        <strain evidence="2">LMG 30113</strain>
    </source>
</reference>